<name>A0AAV7UFB6_PLEWA</name>
<dbReference type="Proteomes" id="UP001066276">
    <property type="component" value="Chromosome 3_1"/>
</dbReference>
<dbReference type="EMBL" id="JANPWB010000005">
    <property type="protein sequence ID" value="KAJ1187675.1"/>
    <property type="molecule type" value="Genomic_DNA"/>
</dbReference>
<protein>
    <submittedName>
        <fullName evidence="2">Uncharacterized protein</fullName>
    </submittedName>
</protein>
<reference evidence="2" key="1">
    <citation type="journal article" date="2022" name="bioRxiv">
        <title>Sequencing and chromosome-scale assembly of the giantPleurodeles waltlgenome.</title>
        <authorList>
            <person name="Brown T."/>
            <person name="Elewa A."/>
            <person name="Iarovenko S."/>
            <person name="Subramanian E."/>
            <person name="Araus A.J."/>
            <person name="Petzold A."/>
            <person name="Susuki M."/>
            <person name="Suzuki K.-i.T."/>
            <person name="Hayashi T."/>
            <person name="Toyoda A."/>
            <person name="Oliveira C."/>
            <person name="Osipova E."/>
            <person name="Leigh N.D."/>
            <person name="Simon A."/>
            <person name="Yun M.H."/>
        </authorList>
    </citation>
    <scope>NUCLEOTIDE SEQUENCE</scope>
    <source>
        <strain evidence="2">20211129_DDA</strain>
        <tissue evidence="2">Liver</tissue>
    </source>
</reference>
<dbReference type="AlphaFoldDB" id="A0AAV7UFB6"/>
<evidence type="ECO:0000256" key="1">
    <source>
        <dbReference type="SAM" id="MobiDB-lite"/>
    </source>
</evidence>
<feature type="region of interest" description="Disordered" evidence="1">
    <location>
        <begin position="1"/>
        <end position="45"/>
    </location>
</feature>
<organism evidence="2 3">
    <name type="scientific">Pleurodeles waltl</name>
    <name type="common">Iberian ribbed newt</name>
    <dbReference type="NCBI Taxonomy" id="8319"/>
    <lineage>
        <taxon>Eukaryota</taxon>
        <taxon>Metazoa</taxon>
        <taxon>Chordata</taxon>
        <taxon>Craniata</taxon>
        <taxon>Vertebrata</taxon>
        <taxon>Euteleostomi</taxon>
        <taxon>Amphibia</taxon>
        <taxon>Batrachia</taxon>
        <taxon>Caudata</taxon>
        <taxon>Salamandroidea</taxon>
        <taxon>Salamandridae</taxon>
        <taxon>Pleurodelinae</taxon>
        <taxon>Pleurodeles</taxon>
    </lineage>
</organism>
<feature type="region of interest" description="Disordered" evidence="1">
    <location>
        <begin position="62"/>
        <end position="107"/>
    </location>
</feature>
<evidence type="ECO:0000313" key="2">
    <source>
        <dbReference type="EMBL" id="KAJ1187675.1"/>
    </source>
</evidence>
<comment type="caution">
    <text evidence="2">The sequence shown here is derived from an EMBL/GenBank/DDBJ whole genome shotgun (WGS) entry which is preliminary data.</text>
</comment>
<evidence type="ECO:0000313" key="3">
    <source>
        <dbReference type="Proteomes" id="UP001066276"/>
    </source>
</evidence>
<accession>A0AAV7UFB6</accession>
<keyword evidence="3" id="KW-1185">Reference proteome</keyword>
<proteinExistence type="predicted"/>
<sequence length="163" mass="17680">MPEAPGVLRVPSAPTPKYFSRHRGTPKSQIVSSGSPGGSPHALLPQECPRETWLSLQARGTEDCSDASATADGVQRPRSLERRRTLSPVSVSGTPLGRGRRPARARQTSAIVGCGLRRRRRPMGSGGLLLRERELWGCGEAPRRHLSSRGWGDLCGLHSYCCM</sequence>
<gene>
    <name evidence="2" type="ORF">NDU88_004449</name>
</gene>